<evidence type="ECO:0008006" key="5">
    <source>
        <dbReference type="Google" id="ProtNLM"/>
    </source>
</evidence>
<protein>
    <recommendedName>
        <fullName evidence="5">DUF1754-domain-containing protein</fullName>
    </recommendedName>
</protein>
<accession>A0A8J4CHX9</accession>
<dbReference type="Proteomes" id="UP000747110">
    <property type="component" value="Unassembled WGS sequence"/>
</dbReference>
<evidence type="ECO:0000313" key="2">
    <source>
        <dbReference type="EMBL" id="GIL82803.1"/>
    </source>
</evidence>
<reference evidence="2" key="1">
    <citation type="journal article" date="2021" name="Proc. Natl. Acad. Sci. U.S.A.">
        <title>Three genomes in the algal genus Volvox reveal the fate of a haploid sex-determining region after a transition to homothallism.</title>
        <authorList>
            <person name="Yamamoto K."/>
            <person name="Hamaji T."/>
            <person name="Kawai-Toyooka H."/>
            <person name="Matsuzaki R."/>
            <person name="Takahashi F."/>
            <person name="Nishimura Y."/>
            <person name="Kawachi M."/>
            <person name="Noguchi H."/>
            <person name="Minakuchi Y."/>
            <person name="Umen J.G."/>
            <person name="Toyoda A."/>
            <person name="Nozaki H."/>
        </authorList>
    </citation>
    <scope>NUCLEOTIDE SEQUENCE</scope>
    <source>
        <strain evidence="3">NIES-3785</strain>
        <strain evidence="2">NIES-3786</strain>
    </source>
</reference>
<sequence>MSFVGGKLKLKGGETLKATGGVKKKKKQDEKTLAAASGAPEQDPLPGTNDDSAEKTRKAIHGYELDPNAVEDRRTDAEKRFEARFRKVEEQMCKKAASKSHRERVKEFNEYLAKLSEHHDIPKVGPG</sequence>
<evidence type="ECO:0000313" key="3">
    <source>
        <dbReference type="EMBL" id="GIM03634.1"/>
    </source>
</evidence>
<proteinExistence type="predicted"/>
<comment type="caution">
    <text evidence="2">The sequence shown here is derived from an EMBL/GenBank/DDBJ whole genome shotgun (WGS) entry which is preliminary data.</text>
</comment>
<feature type="compositionally biased region" description="Basic and acidic residues" evidence="1">
    <location>
        <begin position="52"/>
        <end position="74"/>
    </location>
</feature>
<feature type="region of interest" description="Disordered" evidence="1">
    <location>
        <begin position="1"/>
        <end position="74"/>
    </location>
</feature>
<dbReference type="InterPro" id="IPR013865">
    <property type="entry name" value="FAM32A"/>
</dbReference>
<dbReference type="GO" id="GO:0005730">
    <property type="term" value="C:nucleolus"/>
    <property type="evidence" value="ECO:0007669"/>
    <property type="project" value="TreeGrafter"/>
</dbReference>
<dbReference type="OrthoDB" id="205403at2759"/>
<dbReference type="Proteomes" id="UP000722791">
    <property type="component" value="Unassembled WGS sequence"/>
</dbReference>
<dbReference type="PANTHER" id="PTHR13282">
    <property type="entry name" value="PROTEIN FAM32A"/>
    <property type="match status" value="1"/>
</dbReference>
<dbReference type="AlphaFoldDB" id="A0A8J4CHX9"/>
<evidence type="ECO:0000313" key="4">
    <source>
        <dbReference type="Proteomes" id="UP000747110"/>
    </source>
</evidence>
<keyword evidence="4" id="KW-1185">Reference proteome</keyword>
<dbReference type="Pfam" id="PF08555">
    <property type="entry name" value="FAM32A"/>
    <property type="match status" value="1"/>
</dbReference>
<organism evidence="2 4">
    <name type="scientific">Volvox reticuliferus</name>
    <dbReference type="NCBI Taxonomy" id="1737510"/>
    <lineage>
        <taxon>Eukaryota</taxon>
        <taxon>Viridiplantae</taxon>
        <taxon>Chlorophyta</taxon>
        <taxon>core chlorophytes</taxon>
        <taxon>Chlorophyceae</taxon>
        <taxon>CS clade</taxon>
        <taxon>Chlamydomonadales</taxon>
        <taxon>Volvocaceae</taxon>
        <taxon>Volvox</taxon>
    </lineage>
</organism>
<evidence type="ECO:0000256" key="1">
    <source>
        <dbReference type="SAM" id="MobiDB-lite"/>
    </source>
</evidence>
<name>A0A8J4CHX9_9CHLO</name>
<gene>
    <name evidence="2" type="ORF">Vretifemale_11730</name>
    <name evidence="3" type="ORF">Vretimale_8343</name>
</gene>
<dbReference type="EMBL" id="BNCP01000025">
    <property type="protein sequence ID" value="GIL82803.1"/>
    <property type="molecule type" value="Genomic_DNA"/>
</dbReference>
<dbReference type="EMBL" id="BNCQ01000014">
    <property type="protein sequence ID" value="GIM03634.1"/>
    <property type="molecule type" value="Genomic_DNA"/>
</dbReference>
<dbReference type="PANTHER" id="PTHR13282:SF6">
    <property type="entry name" value="PROTEIN FAM32A"/>
    <property type="match status" value="1"/>
</dbReference>